<feature type="transmembrane region" description="Helical" evidence="6">
    <location>
        <begin position="317"/>
        <end position="335"/>
    </location>
</feature>
<feature type="transmembrane region" description="Helical" evidence="6">
    <location>
        <begin position="145"/>
        <end position="169"/>
    </location>
</feature>
<feature type="transmembrane region" description="Helical" evidence="6">
    <location>
        <begin position="105"/>
        <end position="125"/>
    </location>
</feature>
<feature type="transmembrane region" description="Helical" evidence="6">
    <location>
        <begin position="6"/>
        <end position="26"/>
    </location>
</feature>
<dbReference type="InterPro" id="IPR008521">
    <property type="entry name" value="Mg_trans_NIPA"/>
</dbReference>
<keyword evidence="8" id="KW-1185">Reference proteome</keyword>
<dbReference type="EMBL" id="MCFC01000008">
    <property type="protein sequence ID" value="ORY32890.1"/>
    <property type="molecule type" value="Genomic_DNA"/>
</dbReference>
<feature type="compositionally biased region" description="Polar residues" evidence="5">
    <location>
        <begin position="185"/>
        <end position="197"/>
    </location>
</feature>
<dbReference type="Proteomes" id="UP000193986">
    <property type="component" value="Unassembled WGS sequence"/>
</dbReference>
<accession>A0A1Y2BEB8</accession>
<dbReference type="SUPFAM" id="SSF103481">
    <property type="entry name" value="Multidrug resistance efflux transporter EmrE"/>
    <property type="match status" value="1"/>
</dbReference>
<feature type="compositionally biased region" description="Basic and acidic residues" evidence="5">
    <location>
        <begin position="550"/>
        <end position="559"/>
    </location>
</feature>
<feature type="region of interest" description="Disordered" evidence="5">
    <location>
        <begin position="543"/>
        <end position="586"/>
    </location>
</feature>
<evidence type="ECO:0000256" key="6">
    <source>
        <dbReference type="SAM" id="Phobius"/>
    </source>
</evidence>
<dbReference type="Pfam" id="PF05653">
    <property type="entry name" value="Mg_trans_NIPA"/>
    <property type="match status" value="2"/>
</dbReference>
<protein>
    <recommendedName>
        <fullName evidence="9">Magnesium transporter NIPA-domain-containing protein</fullName>
    </recommendedName>
</protein>
<proteinExistence type="predicted"/>
<keyword evidence="3 6" id="KW-1133">Transmembrane helix</keyword>
<comment type="caution">
    <text evidence="7">The sequence shown here is derived from an EMBL/GenBank/DDBJ whole genome shotgun (WGS) entry which is preliminary data.</text>
</comment>
<dbReference type="InterPro" id="IPR037185">
    <property type="entry name" value="EmrE-like"/>
</dbReference>
<dbReference type="GO" id="GO:0016020">
    <property type="term" value="C:membrane"/>
    <property type="evidence" value="ECO:0007669"/>
    <property type="project" value="UniProtKB-SubCell"/>
</dbReference>
<dbReference type="PANTHER" id="PTHR12570">
    <property type="match status" value="1"/>
</dbReference>
<feature type="transmembrane region" description="Helical" evidence="6">
    <location>
        <begin position="378"/>
        <end position="398"/>
    </location>
</feature>
<evidence type="ECO:0000256" key="4">
    <source>
        <dbReference type="ARBA" id="ARBA00023136"/>
    </source>
</evidence>
<dbReference type="OrthoDB" id="2504919at2759"/>
<reference evidence="7 8" key="1">
    <citation type="submission" date="2016-07" db="EMBL/GenBank/DDBJ databases">
        <title>Pervasive Adenine N6-methylation of Active Genes in Fungi.</title>
        <authorList>
            <consortium name="DOE Joint Genome Institute"/>
            <person name="Mondo S.J."/>
            <person name="Dannebaum R.O."/>
            <person name="Kuo R.C."/>
            <person name="Labutti K."/>
            <person name="Haridas S."/>
            <person name="Kuo A."/>
            <person name="Salamov A."/>
            <person name="Ahrendt S.R."/>
            <person name="Lipzen A."/>
            <person name="Sullivan W."/>
            <person name="Andreopoulos W.B."/>
            <person name="Clum A."/>
            <person name="Lindquist E."/>
            <person name="Daum C."/>
            <person name="Ramamoorthy G.K."/>
            <person name="Gryganskyi A."/>
            <person name="Culley D."/>
            <person name="Magnuson J.K."/>
            <person name="James T.Y."/>
            <person name="O'Malley M.A."/>
            <person name="Stajich J.E."/>
            <person name="Spatafora J.W."/>
            <person name="Visel A."/>
            <person name="Grigoriev I.V."/>
        </authorList>
    </citation>
    <scope>NUCLEOTIDE SEQUENCE [LARGE SCALE GENOMIC DNA]</scope>
    <source>
        <strain evidence="7 8">68-887.2</strain>
    </source>
</reference>
<evidence type="ECO:0008006" key="9">
    <source>
        <dbReference type="Google" id="ProtNLM"/>
    </source>
</evidence>
<feature type="region of interest" description="Disordered" evidence="5">
    <location>
        <begin position="178"/>
        <end position="222"/>
    </location>
</feature>
<feature type="transmembrane region" description="Helical" evidence="6">
    <location>
        <begin position="341"/>
        <end position="366"/>
    </location>
</feature>
<organism evidence="7 8">
    <name type="scientific">Naematelia encephala</name>
    <dbReference type="NCBI Taxonomy" id="71784"/>
    <lineage>
        <taxon>Eukaryota</taxon>
        <taxon>Fungi</taxon>
        <taxon>Dikarya</taxon>
        <taxon>Basidiomycota</taxon>
        <taxon>Agaricomycotina</taxon>
        <taxon>Tremellomycetes</taxon>
        <taxon>Tremellales</taxon>
        <taxon>Naemateliaceae</taxon>
        <taxon>Naematelia</taxon>
    </lineage>
</organism>
<evidence type="ECO:0000256" key="5">
    <source>
        <dbReference type="SAM" id="MobiDB-lite"/>
    </source>
</evidence>
<feature type="compositionally biased region" description="Low complexity" evidence="5">
    <location>
        <begin position="452"/>
        <end position="462"/>
    </location>
</feature>
<feature type="region of interest" description="Disordered" evidence="5">
    <location>
        <begin position="444"/>
        <end position="474"/>
    </location>
</feature>
<keyword evidence="4 6" id="KW-0472">Membrane</keyword>
<keyword evidence="2 6" id="KW-0812">Transmembrane</keyword>
<evidence type="ECO:0000313" key="7">
    <source>
        <dbReference type="EMBL" id="ORY32890.1"/>
    </source>
</evidence>
<evidence type="ECO:0000313" key="8">
    <source>
        <dbReference type="Proteomes" id="UP000193986"/>
    </source>
</evidence>
<name>A0A1Y2BEB8_9TREE</name>
<comment type="subcellular location">
    <subcellularLocation>
        <location evidence="1">Membrane</location>
        <topology evidence="1">Multi-pass membrane protein</topology>
    </subcellularLocation>
</comment>
<evidence type="ECO:0000256" key="1">
    <source>
        <dbReference type="ARBA" id="ARBA00004141"/>
    </source>
</evidence>
<dbReference type="PANTHER" id="PTHR12570:SF86">
    <property type="entry name" value="ADR321CP"/>
    <property type="match status" value="1"/>
</dbReference>
<dbReference type="InParanoid" id="A0A1Y2BEB8"/>
<gene>
    <name evidence="7" type="ORF">BCR39DRAFT_522298</name>
</gene>
<feature type="transmembrane region" description="Helical" evidence="6">
    <location>
        <begin position="75"/>
        <end position="93"/>
    </location>
</feature>
<evidence type="ECO:0000256" key="3">
    <source>
        <dbReference type="ARBA" id="ARBA00022989"/>
    </source>
</evidence>
<dbReference type="AlphaFoldDB" id="A0A1Y2BEB8"/>
<sequence>MGGISVAAAIIVGLVSSFIQSFGLTLQRKSHVQTALLPLSQRRRPHRRPLWLLGFGIYMTSNIFATIFQLDALPIVILAPLGAVSLIFNALLARIVLGDIFGRRAIVGTALVAAGAVLIAVFGVVQEEEHTVEELMKLWARPAFLAFFSIVAAGTIGVLVTAHVVAWHIHRQHNAGRMALRSDTPPISSRPPSNYASPHSPPSIPFRPTSHATRRWSAPAPTSPLVQPLHIPTKSVAFQPDPDLESPLSSQPLSPLFAPNDAQQRTLTLCGLAFAAASGTLSGMSLVLAKAAVELLVITLDYVRTGRGSNQFAHVQAWLLVAGLAVGAVLQLVYLNYSLTFASPALICPLAFCFFNLSSIFDGLVFYDQIARLSPLKISLVALGVVVLLVGVWVVSAVQPTGDGGVEVGTWAEEEDDVCSSDEVEEATLLDGDRFFDEPISTPIIPSPLSPISPRSPLSPTPARSRHRHRGPRYGTLIPELAPAGFSIGLGAASPGFALRSGSISLTRDREGLERRARSRSEGQRGIEAIMHGEAGVGLGIGVGASPRSEGQEVEHGAEGGEGEENGTEGELRRWADDQREKERRKGLWGWWKRKDRRIKLDDQGEDQS</sequence>
<feature type="transmembrane region" description="Helical" evidence="6">
    <location>
        <begin position="50"/>
        <end position="69"/>
    </location>
</feature>
<feature type="compositionally biased region" description="Basic and acidic residues" evidence="5">
    <location>
        <begin position="570"/>
        <end position="586"/>
    </location>
</feature>
<dbReference type="GO" id="GO:0015095">
    <property type="term" value="F:magnesium ion transmembrane transporter activity"/>
    <property type="evidence" value="ECO:0007669"/>
    <property type="project" value="InterPro"/>
</dbReference>
<evidence type="ECO:0000256" key="2">
    <source>
        <dbReference type="ARBA" id="ARBA00022692"/>
    </source>
</evidence>